<evidence type="ECO:0000313" key="2">
    <source>
        <dbReference type="Proteomes" id="UP000018348"/>
    </source>
</evidence>
<comment type="caution">
    <text evidence="1">The sequence shown here is derived from an EMBL/GenBank/DDBJ whole genome shotgun (WGS) entry which is preliminary data.</text>
</comment>
<evidence type="ECO:0000313" key="1">
    <source>
        <dbReference type="EMBL" id="CCQ53072.1"/>
    </source>
</evidence>
<proteinExistence type="predicted"/>
<dbReference type="AlphaFoldDB" id="T2IJV5"/>
<name>T2IJV5_CROWT</name>
<reference evidence="1 2" key="1">
    <citation type="submission" date="2013-01" db="EMBL/GenBank/DDBJ databases">
        <authorList>
            <person name="Bench S."/>
        </authorList>
    </citation>
    <scope>NUCLEOTIDE SEQUENCE [LARGE SCALE GENOMIC DNA]</scope>
    <source>
        <strain evidence="1 2">WH 8502</strain>
    </source>
</reference>
<sequence length="43" mass="4929">MKDSLGFQYNTSPQVIDGKDSLCHILYNLLLFNPLKPVDNTKF</sequence>
<accession>T2IJV5</accession>
<protein>
    <submittedName>
        <fullName evidence="1">Uncharacterized protein</fullName>
    </submittedName>
</protein>
<dbReference type="Proteomes" id="UP000018348">
    <property type="component" value="Unassembled WGS sequence"/>
</dbReference>
<reference evidence="1 2" key="2">
    <citation type="submission" date="2013-09" db="EMBL/GenBank/DDBJ databases">
        <title>Whole genome comparison of six Crocosphaera watsonii strains with differing phenotypes.</title>
        <authorList>
            <person name="Bench S.R."/>
            <person name="Heller P."/>
            <person name="Frank I."/>
            <person name="Arciniega M."/>
            <person name="Shilova I.N."/>
            <person name="Zehr J.P."/>
        </authorList>
    </citation>
    <scope>NUCLEOTIDE SEQUENCE [LARGE SCALE GENOMIC DNA]</scope>
    <source>
        <strain evidence="1 2">WH 8502</strain>
    </source>
</reference>
<gene>
    <name evidence="1" type="ORF">CWATWH8502_3013</name>
</gene>
<dbReference type="EMBL" id="CAQK01000771">
    <property type="protein sequence ID" value="CCQ53072.1"/>
    <property type="molecule type" value="Genomic_DNA"/>
</dbReference>
<organism evidence="1 2">
    <name type="scientific">Crocosphaera watsonii WH 8502</name>
    <dbReference type="NCBI Taxonomy" id="423474"/>
    <lineage>
        <taxon>Bacteria</taxon>
        <taxon>Bacillati</taxon>
        <taxon>Cyanobacteriota</taxon>
        <taxon>Cyanophyceae</taxon>
        <taxon>Oscillatoriophycideae</taxon>
        <taxon>Chroococcales</taxon>
        <taxon>Aphanothecaceae</taxon>
        <taxon>Crocosphaera</taxon>
    </lineage>
</organism>